<dbReference type="InterPro" id="IPR010278">
    <property type="entry name" value="Varicellovirus_Gp2_glycop"/>
</dbReference>
<dbReference type="GO" id="GO:0016020">
    <property type="term" value="C:membrane"/>
    <property type="evidence" value="ECO:0007669"/>
    <property type="project" value="InterPro"/>
</dbReference>
<sequence>MYTDVTVMWVAVILFTMSIQCSPTSPQPTMSLGVDATNPSTVTEPWTSTASVTTATPQTTSSTSAAEAPPDGIYNGANLTIISNRTRCIRIDAPNAANVTIPLSFRGRNRSSATQYFNITLLKPENSTWHYYEIASFNGSTMINHDPQMWRMDYIYNVSHQPRRFDVNITMNKTLNNSLLVAKIYEKTIIYSYGLRRIMLFRLIVNDNLSGADTGIYTRFSTPKDIIDDTSLTAYPWVSAAPCSHEYIEATNNGSLLYPWIPRWPNSGEDFPESAEIEDQDKDHFAGHYHHIAFANTTSPFPDRDSTLLKIIPPDEPHKALRAECHVATLDNYTYSFNWYVNKAIIDVTTKKEHWTVNDYRTTIGIVHINQTVADIKSVITCEICASEFSHLQENGRSVCISVDAAIPCYSRKHLAIEFDELRHVAMCKADNLDTVPIFSWVVHETKIESGPVTNITIPGDKCWRMYSAIAMPRAEGRDNVFYICSIRTLDGYAESVSRKWFRGNYEGFSTWSMSAMAALMTTVSLFLTCGLYLCLCMV</sequence>
<reference evidence="7 10" key="5">
    <citation type="journal article" date="2013" name="Genome Announc.">
        <title>Complete genome sequence of an attenuated duck enteritis virus obtained by in vitro serial passage.</title>
        <authorList>
            <person name="Yang C."/>
            <person name="Li J."/>
            <person name="Li Q."/>
            <person name="Li H."/>
            <person name="Xia Y."/>
            <person name="Guo X."/>
            <person name="Yu K."/>
            <person name="Yang H."/>
        </authorList>
    </citation>
    <scope>NUCLEOTIDE SEQUENCE [LARGE SCALE GENOMIC DNA]</scope>
    <source>
        <strain evidence="7">K</strain>
    </source>
</reference>
<dbReference type="Proteomes" id="UP000164963">
    <property type="component" value="Genome"/>
</dbReference>
<dbReference type="EMBL" id="JQ647509">
    <property type="protein sequence ID" value="AFC61894.1"/>
    <property type="molecule type" value="Genomic_DNA"/>
</dbReference>
<organism evidence="3 12">
    <name type="scientific">anatid alphaherpesvirus 1</name>
    <dbReference type="NCBI Taxonomy" id="104388"/>
    <lineage>
        <taxon>Viruses</taxon>
        <taxon>Duplodnaviria</taxon>
        <taxon>Heunggongvirae</taxon>
        <taxon>Peploviricota</taxon>
        <taxon>Herviviricetes</taxon>
        <taxon>Herpesvirales</taxon>
        <taxon>Orthoherpesviridae</taxon>
        <taxon>Alphaherpesvirinae</taxon>
        <taxon>Mardivirus</taxon>
        <taxon>Mardivirus anatidalpha1</taxon>
    </lineage>
</organism>
<dbReference type="EMBL" id="KJ549663">
    <property type="protein sequence ID" value="AJG04941.1"/>
    <property type="molecule type" value="Genomic_DNA"/>
</dbReference>
<dbReference type="EMBL" id="JQ673560">
    <property type="protein sequence ID" value="AGA17864.1"/>
    <property type="molecule type" value="Genomic_DNA"/>
</dbReference>
<dbReference type="EMBL" id="KF487736">
    <property type="protein sequence ID" value="AGS78732.1"/>
    <property type="molecule type" value="Genomic_DNA"/>
</dbReference>
<dbReference type="GO" id="GO:0016032">
    <property type="term" value="P:viral process"/>
    <property type="evidence" value="ECO:0007669"/>
    <property type="project" value="InterPro"/>
</dbReference>
<reference evidence="4" key="1">
    <citation type="submission" date="2008-09" db="EMBL/GenBank/DDBJ databases">
        <title>Discovery and Functional Identification of Novel Duck enteritis virus UL7 Gene.</title>
        <authorList>
            <person name="Cheng A.C."/>
            <person name="Wang M.S."/>
            <person name="Zhu D.K."/>
            <person name="Luo Q.H."/>
            <person name="Jia R.Y."/>
            <person name="Guo Y.F."/>
        </authorList>
    </citation>
    <scope>NUCLEOTIDE SEQUENCE</scope>
    <source>
        <strain evidence="4">CHv</strain>
    </source>
</reference>
<evidence type="ECO:0000313" key="11">
    <source>
        <dbReference type="Proteomes" id="UP000135812"/>
    </source>
</evidence>
<evidence type="ECO:0000256" key="1">
    <source>
        <dbReference type="SAM" id="MobiDB-lite"/>
    </source>
</evidence>
<evidence type="ECO:0000313" key="13">
    <source>
        <dbReference type="Proteomes" id="UP000180937"/>
    </source>
</evidence>
<evidence type="ECO:0000313" key="3">
    <source>
        <dbReference type="EMBL" id="ABU49267.1"/>
    </source>
</evidence>
<feature type="compositionally biased region" description="Polar residues" evidence="1">
    <location>
        <begin position="37"/>
        <end position="46"/>
    </location>
</feature>
<dbReference type="Proteomes" id="UP000135812">
    <property type="component" value="Genome"/>
</dbReference>
<gene>
    <name evidence="3" type="primary">US5</name>
    <name evidence="6" type="synonym">DEVCV74</name>
    <name evidence="7" type="synonym">ORF72</name>
    <name evidence="8" type="synonym">ORF74</name>
</gene>
<reference evidence="3" key="3">
    <citation type="submission" date="2009-07" db="EMBL/GenBank/DDBJ databases">
        <authorList>
            <person name="Li Y.F."/>
            <person name="Huang B."/>
        </authorList>
    </citation>
    <scope>NUCLEOTIDE SEQUENCE</scope>
    <source>
        <strain evidence="3">VAC</strain>
    </source>
</reference>
<keyword evidence="2" id="KW-0812">Transmembrane</keyword>
<dbReference type="Proteomes" id="UP000112239">
    <property type="component" value="Segment"/>
</dbReference>
<proteinExistence type="predicted"/>
<feature type="transmembrane region" description="Helical" evidence="2">
    <location>
        <begin position="512"/>
        <end position="536"/>
    </location>
</feature>
<reference evidence="9" key="7">
    <citation type="submission" date="2014-03" db="EMBL/GenBank/DDBJ databases">
        <title>Protective efficacy and genomic characteristics of a duck enteritis virus attenuated by serial passage in chick embryo fibroblast.</title>
        <authorList>
            <person name="Yang C."/>
            <person name="Li Q."/>
            <person name="Li J."/>
            <person name="Liu D."/>
            <person name="Li L."/>
            <person name="Li H."/>
            <person name="Xia Y."/>
            <person name="Yang H."/>
            <person name="Yu K."/>
        </authorList>
    </citation>
    <scope>NUCLEOTIDE SEQUENCE [LARGE SCALE GENOMIC DNA]</scope>
</reference>
<evidence type="ECO:0000313" key="9">
    <source>
        <dbReference type="Proteomes" id="UP000098628"/>
    </source>
</evidence>
<dbReference type="KEGG" id="vg:8223398"/>
<dbReference type="EMBL" id="FJ222443">
    <property type="protein sequence ID" value="ACI32654.1"/>
    <property type="molecule type" value="Genomic_DNA"/>
</dbReference>
<evidence type="ECO:0000313" key="12">
    <source>
        <dbReference type="Proteomes" id="UP000164963"/>
    </source>
</evidence>
<dbReference type="EMBL" id="EU082088">
    <property type="protein sequence ID" value="ABU49267.1"/>
    <property type="molecule type" value="Genomic_DNA"/>
</dbReference>
<evidence type="ECO:0000313" key="7">
    <source>
        <dbReference type="EMBL" id="AGS78732.1"/>
    </source>
</evidence>
<protein>
    <submittedName>
        <fullName evidence="5">Glycoprotein J</fullName>
    </submittedName>
    <submittedName>
        <fullName evidence="3 4">US5</fullName>
    </submittedName>
</protein>
<keyword evidence="2" id="KW-0472">Membrane</keyword>
<dbReference type="Proteomes" id="UP000098628">
    <property type="component" value="Genome"/>
</dbReference>
<reference evidence="3 12" key="2">
    <citation type="journal article" date="2009" name="Virology">
        <title>Molecular characterization of the genome of duck enteritis virus.</title>
        <authorList>
            <person name="Li Y."/>
            <person name="Huang B."/>
            <person name="Ma X."/>
            <person name="Wu J."/>
            <person name="Li F."/>
            <person name="Ai W."/>
            <person name="Song M."/>
            <person name="Yang H."/>
        </authorList>
    </citation>
    <scope>NUCLEOTIDE SEQUENCE [LARGE SCALE GENOMIC DNA]</scope>
    <source>
        <strain evidence="3">VAC</strain>
    </source>
</reference>
<reference evidence="8" key="8">
    <citation type="journal article" date="2015" name="Arch. Virol.">
        <title>Biological properties of a duck enteritis virus attenuated via serial passaging in chick embryo fibroblasts.</title>
        <authorList>
            <person name="Yang C."/>
            <person name="Li J."/>
            <person name="Li Q."/>
            <person name="Li L."/>
            <person name="Sun M."/>
            <person name="Li H."/>
            <person name="Xia Y."/>
            <person name="Yang H."/>
            <person name="Yu K."/>
        </authorList>
    </citation>
    <scope>NUCLEOTIDE SEQUENCE</scope>
    <source>
        <strain evidence="8">CV p80</strain>
    </source>
</reference>
<dbReference type="Proteomes" id="UP000180937">
    <property type="component" value="Segment"/>
</dbReference>
<evidence type="ECO:0000313" key="8">
    <source>
        <dbReference type="EMBL" id="AJG04941.1"/>
    </source>
</evidence>
<feature type="region of interest" description="Disordered" evidence="1">
    <location>
        <begin position="37"/>
        <end position="69"/>
    </location>
</feature>
<evidence type="ECO:0000313" key="6">
    <source>
        <dbReference type="EMBL" id="AGA17864.1"/>
    </source>
</evidence>
<dbReference type="Pfam" id="PF05955">
    <property type="entry name" value="Herpes_gp2"/>
    <property type="match status" value="1"/>
</dbReference>
<accession>B4XS30</accession>
<dbReference type="RefSeq" id="YP_003084433.1">
    <property type="nucleotide sequence ID" value="NC_013036.1"/>
</dbReference>
<evidence type="ECO:0000313" key="4">
    <source>
        <dbReference type="EMBL" id="ACI32654.1"/>
    </source>
</evidence>
<reference evidence="6 13" key="6">
    <citation type="journal article" date="2014" name="Virus Genes">
        <title>Comparative genomic sequence analysis between a standard challenge strain and a vaccine strain of duck enteritis virus in China.</title>
        <authorList>
            <person name="Yang C."/>
            <person name="Li Q."/>
            <person name="Li J."/>
            <person name="Zhang G."/>
            <person name="Li H."/>
            <person name="Xia Y."/>
            <person name="Yang H."/>
            <person name="Yu K."/>
        </authorList>
    </citation>
    <scope>NUCLEOTIDE SEQUENCE [LARGE SCALE GENOMIC DNA]</scope>
    <source>
        <strain evidence="6">CV</strain>
    </source>
</reference>
<reference evidence="5 11" key="4">
    <citation type="journal article" date="2012" name="J. Virol.">
        <title>Complete genomic sequence of chinese virulent duck enteritis virus.</title>
        <authorList>
            <person name="Wu Y."/>
            <person name="Cheng A."/>
            <person name="Wang M."/>
            <person name="Yang Q."/>
            <person name="Zhu D."/>
            <person name="Jia R."/>
            <person name="Chen S."/>
            <person name="Zhou Y."/>
            <person name="Wang X."/>
            <person name="Chen X."/>
        </authorList>
    </citation>
    <scope>NUCLEOTIDE SEQUENCE [LARGE SCALE GENOMIC DNA]</scope>
    <source>
        <strain evidence="5">CHv</strain>
    </source>
</reference>
<keyword evidence="2" id="KW-1133">Transmembrane helix</keyword>
<name>B4XS30_9ALPH</name>
<feature type="compositionally biased region" description="Low complexity" evidence="1">
    <location>
        <begin position="47"/>
        <end position="69"/>
    </location>
</feature>
<evidence type="ECO:0000256" key="2">
    <source>
        <dbReference type="SAM" id="Phobius"/>
    </source>
</evidence>
<evidence type="ECO:0000313" key="10">
    <source>
        <dbReference type="Proteomes" id="UP000112239"/>
    </source>
</evidence>
<dbReference type="GeneID" id="8223398"/>
<evidence type="ECO:0000313" key="5">
    <source>
        <dbReference type="EMBL" id="AFC61894.1"/>
    </source>
</evidence>